<dbReference type="Gene3D" id="3.90.1530.10">
    <property type="entry name" value="Conserved hypothetical protein from pyrococcus furiosus pfu- 392566-001, ParB domain"/>
    <property type="match status" value="1"/>
</dbReference>
<dbReference type="InterPro" id="IPR036086">
    <property type="entry name" value="ParB/Sulfiredoxin_sf"/>
</dbReference>
<dbReference type="InterPro" id="IPR003115">
    <property type="entry name" value="ParB_N"/>
</dbReference>
<sequence length="63" mass="6932">MVAGERRLRASKIAGLTSVPVVIRSLNDEDACQLSLRENLLREGLSPLEETEGILQSLAIQRD</sequence>
<accession>Q10YH1</accession>
<gene>
    <name evidence="2" type="ordered locus">Tery_3638</name>
</gene>
<name>Q10YH1_TRIEI</name>
<dbReference type="SUPFAM" id="SSF110849">
    <property type="entry name" value="ParB/Sulfiredoxin"/>
    <property type="match status" value="1"/>
</dbReference>
<dbReference type="PANTHER" id="PTHR33375">
    <property type="entry name" value="CHROMOSOME-PARTITIONING PROTEIN PARB-RELATED"/>
    <property type="match status" value="1"/>
</dbReference>
<reference evidence="2" key="1">
    <citation type="submission" date="2006-06" db="EMBL/GenBank/DDBJ databases">
        <title>Complete sequence of Trichodesmium erythraeum IMS101.</title>
        <authorList>
            <consortium name="US DOE Joint Genome Institute"/>
            <person name="Copeland A."/>
            <person name="Lucas S."/>
            <person name="Lapidus A."/>
            <person name="Barry K."/>
            <person name="Detter J.C."/>
            <person name="Glavina del Rio T."/>
            <person name="Hammon N."/>
            <person name="Israni S."/>
            <person name="Dalin E."/>
            <person name="Tice H."/>
            <person name="Pitluck S."/>
            <person name="Kiss H."/>
            <person name="Munk A.C."/>
            <person name="Brettin T."/>
            <person name="Bruce D."/>
            <person name="Han C."/>
            <person name="Tapia R."/>
            <person name="Gilna P."/>
            <person name="Schmutz J."/>
            <person name="Larimer F."/>
            <person name="Land M."/>
            <person name="Hauser L."/>
            <person name="Kyrpides N."/>
            <person name="Kim E."/>
            <person name="Richardson P."/>
        </authorList>
    </citation>
    <scope>NUCLEOTIDE SEQUENCE [LARGE SCALE GENOMIC DNA]</scope>
    <source>
        <strain evidence="2">IMS101</strain>
    </source>
</reference>
<organism evidence="2">
    <name type="scientific">Trichodesmium erythraeum (strain IMS101)</name>
    <dbReference type="NCBI Taxonomy" id="203124"/>
    <lineage>
        <taxon>Bacteria</taxon>
        <taxon>Bacillati</taxon>
        <taxon>Cyanobacteriota</taxon>
        <taxon>Cyanophyceae</taxon>
        <taxon>Oscillatoriophycideae</taxon>
        <taxon>Oscillatoriales</taxon>
        <taxon>Microcoleaceae</taxon>
        <taxon>Trichodesmium</taxon>
    </lineage>
</organism>
<evidence type="ECO:0000313" key="2">
    <source>
        <dbReference type="EMBL" id="ABG52703.1"/>
    </source>
</evidence>
<feature type="domain" description="ParB-like N-terminal" evidence="1">
    <location>
        <begin position="2"/>
        <end position="40"/>
    </location>
</feature>
<dbReference type="EMBL" id="CP000393">
    <property type="protein sequence ID" value="ABG52703.1"/>
    <property type="molecule type" value="Genomic_DNA"/>
</dbReference>
<protein>
    <submittedName>
        <fullName evidence="2">ParB family protein</fullName>
    </submittedName>
</protein>
<dbReference type="Pfam" id="PF02195">
    <property type="entry name" value="ParB_N"/>
    <property type="match status" value="1"/>
</dbReference>
<dbReference type="InterPro" id="IPR050336">
    <property type="entry name" value="Chromosome_partition/occlusion"/>
</dbReference>
<dbReference type="GO" id="GO:0005694">
    <property type="term" value="C:chromosome"/>
    <property type="evidence" value="ECO:0007669"/>
    <property type="project" value="TreeGrafter"/>
</dbReference>
<dbReference type="STRING" id="203124.Tery_3638"/>
<dbReference type="GO" id="GO:0007059">
    <property type="term" value="P:chromosome segregation"/>
    <property type="evidence" value="ECO:0007669"/>
    <property type="project" value="TreeGrafter"/>
</dbReference>
<evidence type="ECO:0000259" key="1">
    <source>
        <dbReference type="Pfam" id="PF02195"/>
    </source>
</evidence>
<dbReference type="eggNOG" id="COG1475">
    <property type="taxonomic scope" value="Bacteria"/>
</dbReference>
<proteinExistence type="predicted"/>
<dbReference type="HOGENOM" id="CLU_2884644_0_0_3"/>
<dbReference type="AlphaFoldDB" id="Q10YH1"/>
<dbReference type="PANTHER" id="PTHR33375:SF7">
    <property type="entry name" value="CHROMOSOME 2-PARTITIONING PROTEIN PARB-RELATED"/>
    <property type="match status" value="1"/>
</dbReference>
<dbReference type="KEGG" id="ter:Tery_3638"/>